<keyword evidence="2" id="KW-1185">Reference proteome</keyword>
<gene>
    <name evidence="1" type="ORF">B2J93_303</name>
</gene>
<evidence type="ECO:0000313" key="2">
    <source>
        <dbReference type="Proteomes" id="UP000242519"/>
    </source>
</evidence>
<dbReference type="EMBL" id="MZNU01000298">
    <property type="protein sequence ID" value="OWP01007.1"/>
    <property type="molecule type" value="Genomic_DNA"/>
</dbReference>
<dbReference type="InParanoid" id="A0A218YYX9"/>
<accession>A0A218YYX9</accession>
<dbReference type="AlphaFoldDB" id="A0A218YYX9"/>
<sequence>MPFGELNFDGLRPMLKYVGFPGAGASLSSDLRFSLHCASALGLFLGNNTLFSPHVQQHVTPSRALSVARRESQPDNTLGFSDRMARAKAAMLAREQQHKLTVSIPAIVITPSLNPSLQSDDAKH</sequence>
<reference evidence="1 2" key="1">
    <citation type="submission" date="2017-04" db="EMBL/GenBank/DDBJ databases">
        <title>Draft genome sequence of Marssonina coronaria NL1: causal agent of apple blotch.</title>
        <authorList>
            <person name="Cheng Q."/>
        </authorList>
    </citation>
    <scope>NUCLEOTIDE SEQUENCE [LARGE SCALE GENOMIC DNA]</scope>
    <source>
        <strain evidence="1 2">NL1</strain>
    </source>
</reference>
<organism evidence="1 2">
    <name type="scientific">Diplocarpon coronariae</name>
    <dbReference type="NCBI Taxonomy" id="2795749"/>
    <lineage>
        <taxon>Eukaryota</taxon>
        <taxon>Fungi</taxon>
        <taxon>Dikarya</taxon>
        <taxon>Ascomycota</taxon>
        <taxon>Pezizomycotina</taxon>
        <taxon>Leotiomycetes</taxon>
        <taxon>Helotiales</taxon>
        <taxon>Drepanopezizaceae</taxon>
        <taxon>Diplocarpon</taxon>
    </lineage>
</organism>
<protein>
    <submittedName>
        <fullName evidence="1">Uncharacterized protein</fullName>
    </submittedName>
</protein>
<dbReference type="OrthoDB" id="3561336at2759"/>
<name>A0A218YYX9_9HELO</name>
<dbReference type="Proteomes" id="UP000242519">
    <property type="component" value="Unassembled WGS sequence"/>
</dbReference>
<proteinExistence type="predicted"/>
<evidence type="ECO:0000313" key="1">
    <source>
        <dbReference type="EMBL" id="OWP01007.1"/>
    </source>
</evidence>
<comment type="caution">
    <text evidence="1">The sequence shown here is derived from an EMBL/GenBank/DDBJ whole genome shotgun (WGS) entry which is preliminary data.</text>
</comment>